<dbReference type="HAMAP" id="MF_00639">
    <property type="entry name" value="MurD"/>
    <property type="match status" value="1"/>
</dbReference>
<dbReference type="SUPFAM" id="SSF53623">
    <property type="entry name" value="MurD-like peptide ligases, catalytic domain"/>
    <property type="match status" value="1"/>
</dbReference>
<evidence type="ECO:0000256" key="6">
    <source>
        <dbReference type="ARBA" id="ARBA00022840"/>
    </source>
</evidence>
<dbReference type="Gene3D" id="3.40.50.720">
    <property type="entry name" value="NAD(P)-binding Rossmann-like Domain"/>
    <property type="match status" value="1"/>
</dbReference>
<comment type="subcellular location">
    <subcellularLocation>
        <location evidence="1 7 8">Cytoplasm</location>
    </subcellularLocation>
</comment>
<keyword evidence="12" id="KW-1185">Reference proteome</keyword>
<dbReference type="InterPro" id="IPR036565">
    <property type="entry name" value="Mur-like_cat_sf"/>
</dbReference>
<evidence type="ECO:0000313" key="11">
    <source>
        <dbReference type="EMBL" id="QEL66004.1"/>
    </source>
</evidence>
<dbReference type="InterPro" id="IPR005762">
    <property type="entry name" value="MurD"/>
</dbReference>
<keyword evidence="7 8" id="KW-0961">Cell wall biogenesis/degradation</keyword>
<accession>A0A5C1EBE6</accession>
<dbReference type="SUPFAM" id="SSF51984">
    <property type="entry name" value="MurCD N-terminal domain"/>
    <property type="match status" value="1"/>
</dbReference>
<feature type="domain" description="Mur ligase central" evidence="10">
    <location>
        <begin position="112"/>
        <end position="287"/>
    </location>
</feature>
<dbReference type="KEGG" id="otr:OTERR_25280"/>
<sequence length="461" mass="46726">MELMGKTVVVAGLGESGLAMAKWLDRQGARVRVADSRATPPNQAELAAAVPAAELVCGAFAAATFADADVVAISPGVPRETLPALTVPVVSEIELFAWGLRALAPAAKVVAITGSNGKTTTTALTAHLLNGAGVTARAAGNISPSALDALMDAADHGDLPQAWVLELSSFQLEATHTLNADAATVLNVSEDHLDRYQGSLANYAAAKARIFKGAKAAVLNRNDDWSLANGRCGVPFVTFGLDAPGRAGDFGLVGGALVKGDKALVRQDELKLTGAHNAANALAAIALCEAVGVAAERVLPALKSFAGLPHRVETVAEVGGVTYIDDSKGTNVGATLAAIEGLGRKVGIVLGGDGKGQDFAPLGAALVAHGRAVALIGRDAGLIEAAIAAPLAAVGVPVQRCADLPAAVRWLADRAQSGDAVLLSPACASFDMFRGYAHRAQVFIDTVAELAAASKGQGEGR</sequence>
<dbReference type="UniPathway" id="UPA00219"/>
<dbReference type="GO" id="GO:0005737">
    <property type="term" value="C:cytoplasm"/>
    <property type="evidence" value="ECO:0007669"/>
    <property type="project" value="UniProtKB-SubCell"/>
</dbReference>
<organism evidence="11 12">
    <name type="scientific">Oryzomicrobium terrae</name>
    <dbReference type="NCBI Taxonomy" id="1735038"/>
    <lineage>
        <taxon>Bacteria</taxon>
        <taxon>Pseudomonadati</taxon>
        <taxon>Pseudomonadota</taxon>
        <taxon>Betaproteobacteria</taxon>
        <taxon>Rhodocyclales</taxon>
        <taxon>Rhodocyclaceae</taxon>
        <taxon>Oryzomicrobium</taxon>
    </lineage>
</organism>
<dbReference type="GO" id="GO:0009252">
    <property type="term" value="P:peptidoglycan biosynthetic process"/>
    <property type="evidence" value="ECO:0007669"/>
    <property type="project" value="UniProtKB-UniRule"/>
</dbReference>
<dbReference type="GO" id="GO:0071555">
    <property type="term" value="P:cell wall organization"/>
    <property type="evidence" value="ECO:0007669"/>
    <property type="project" value="UniProtKB-KW"/>
</dbReference>
<evidence type="ECO:0000256" key="1">
    <source>
        <dbReference type="ARBA" id="ARBA00004496"/>
    </source>
</evidence>
<dbReference type="EMBL" id="CP022579">
    <property type="protein sequence ID" value="QEL66004.1"/>
    <property type="molecule type" value="Genomic_DNA"/>
</dbReference>
<dbReference type="Gene3D" id="3.40.1190.10">
    <property type="entry name" value="Mur-like, catalytic domain"/>
    <property type="match status" value="1"/>
</dbReference>
<keyword evidence="7 8" id="KW-0132">Cell division</keyword>
<keyword evidence="6 7" id="KW-0067">ATP-binding</keyword>
<dbReference type="Gene3D" id="3.90.190.20">
    <property type="entry name" value="Mur ligase, C-terminal domain"/>
    <property type="match status" value="1"/>
</dbReference>
<name>A0A5C1EBE6_9RHOO</name>
<dbReference type="GO" id="GO:0008360">
    <property type="term" value="P:regulation of cell shape"/>
    <property type="evidence" value="ECO:0007669"/>
    <property type="project" value="UniProtKB-KW"/>
</dbReference>
<dbReference type="InterPro" id="IPR004101">
    <property type="entry name" value="Mur_ligase_C"/>
</dbReference>
<dbReference type="RefSeq" id="WP_149426012.1">
    <property type="nucleotide sequence ID" value="NZ_CP022579.1"/>
</dbReference>
<proteinExistence type="inferred from homology"/>
<evidence type="ECO:0000256" key="3">
    <source>
        <dbReference type="ARBA" id="ARBA00022490"/>
    </source>
</evidence>
<dbReference type="NCBIfam" id="TIGR01087">
    <property type="entry name" value="murD"/>
    <property type="match status" value="1"/>
</dbReference>
<dbReference type="InterPro" id="IPR013221">
    <property type="entry name" value="Mur_ligase_cen"/>
</dbReference>
<keyword evidence="7 8" id="KW-0131">Cell cycle</keyword>
<evidence type="ECO:0000313" key="12">
    <source>
        <dbReference type="Proteomes" id="UP000323671"/>
    </source>
</evidence>
<keyword evidence="4 7" id="KW-0436">Ligase</keyword>
<dbReference type="Pfam" id="PF21799">
    <property type="entry name" value="MurD-like_N"/>
    <property type="match status" value="1"/>
</dbReference>
<dbReference type="InterPro" id="IPR036615">
    <property type="entry name" value="Mur_ligase_C_dom_sf"/>
</dbReference>
<evidence type="ECO:0000256" key="7">
    <source>
        <dbReference type="HAMAP-Rule" id="MF_00639"/>
    </source>
</evidence>
<dbReference type="GO" id="GO:0051301">
    <property type="term" value="P:cell division"/>
    <property type="evidence" value="ECO:0007669"/>
    <property type="project" value="UniProtKB-KW"/>
</dbReference>
<comment type="function">
    <text evidence="7 8">Cell wall formation. Catalyzes the addition of glutamate to the nucleotide precursor UDP-N-acetylmuramoyl-L-alanine (UMA).</text>
</comment>
<dbReference type="Proteomes" id="UP000323671">
    <property type="component" value="Chromosome"/>
</dbReference>
<keyword evidence="7 8" id="KW-0573">Peptidoglycan synthesis</keyword>
<dbReference type="PANTHER" id="PTHR43692">
    <property type="entry name" value="UDP-N-ACETYLMURAMOYLALANINE--D-GLUTAMATE LIGASE"/>
    <property type="match status" value="1"/>
</dbReference>
<evidence type="ECO:0000259" key="10">
    <source>
        <dbReference type="Pfam" id="PF08245"/>
    </source>
</evidence>
<protein>
    <recommendedName>
        <fullName evidence="7 8">UDP-N-acetylmuramoylalanine--D-glutamate ligase</fullName>
        <ecNumber evidence="7 8">6.3.2.9</ecNumber>
    </recommendedName>
    <alternativeName>
        <fullName evidence="7">D-glutamic acid-adding enzyme</fullName>
    </alternativeName>
    <alternativeName>
        <fullName evidence="7">UDP-N-acetylmuramoyl-L-alanyl-D-glutamate synthetase</fullName>
    </alternativeName>
</protein>
<dbReference type="AlphaFoldDB" id="A0A5C1EBE6"/>
<dbReference type="GO" id="GO:0008764">
    <property type="term" value="F:UDP-N-acetylmuramoylalanine-D-glutamate ligase activity"/>
    <property type="evidence" value="ECO:0007669"/>
    <property type="project" value="UniProtKB-UniRule"/>
</dbReference>
<dbReference type="SUPFAM" id="SSF53244">
    <property type="entry name" value="MurD-like peptide ligases, peptide-binding domain"/>
    <property type="match status" value="1"/>
</dbReference>
<comment type="pathway">
    <text evidence="2 7 8">Cell wall biogenesis; peptidoglycan biosynthesis.</text>
</comment>
<keyword evidence="3 7" id="KW-0963">Cytoplasm</keyword>
<evidence type="ECO:0000256" key="2">
    <source>
        <dbReference type="ARBA" id="ARBA00004752"/>
    </source>
</evidence>
<feature type="domain" description="Mur ligase C-terminal" evidence="9">
    <location>
        <begin position="310"/>
        <end position="427"/>
    </location>
</feature>
<comment type="catalytic activity">
    <reaction evidence="7 8">
        <text>UDP-N-acetyl-alpha-D-muramoyl-L-alanine + D-glutamate + ATP = UDP-N-acetyl-alpha-D-muramoyl-L-alanyl-D-glutamate + ADP + phosphate + H(+)</text>
        <dbReference type="Rhea" id="RHEA:16429"/>
        <dbReference type="ChEBI" id="CHEBI:15378"/>
        <dbReference type="ChEBI" id="CHEBI:29986"/>
        <dbReference type="ChEBI" id="CHEBI:30616"/>
        <dbReference type="ChEBI" id="CHEBI:43474"/>
        <dbReference type="ChEBI" id="CHEBI:83898"/>
        <dbReference type="ChEBI" id="CHEBI:83900"/>
        <dbReference type="ChEBI" id="CHEBI:456216"/>
        <dbReference type="EC" id="6.3.2.9"/>
    </reaction>
</comment>
<feature type="binding site" evidence="7">
    <location>
        <begin position="114"/>
        <end position="120"/>
    </location>
    <ligand>
        <name>ATP</name>
        <dbReference type="ChEBI" id="CHEBI:30616"/>
    </ligand>
</feature>
<dbReference type="Pfam" id="PF08245">
    <property type="entry name" value="Mur_ligase_M"/>
    <property type="match status" value="1"/>
</dbReference>
<gene>
    <name evidence="7 11" type="primary">murD</name>
    <name evidence="11" type="ORF">OTERR_25280</name>
</gene>
<keyword evidence="5 7" id="KW-0547">Nucleotide-binding</keyword>
<evidence type="ECO:0000256" key="5">
    <source>
        <dbReference type="ARBA" id="ARBA00022741"/>
    </source>
</evidence>
<keyword evidence="7 8" id="KW-0133">Cell shape</keyword>
<evidence type="ECO:0000259" key="9">
    <source>
        <dbReference type="Pfam" id="PF02875"/>
    </source>
</evidence>
<evidence type="ECO:0000256" key="8">
    <source>
        <dbReference type="RuleBase" id="RU003664"/>
    </source>
</evidence>
<evidence type="ECO:0000256" key="4">
    <source>
        <dbReference type="ARBA" id="ARBA00022598"/>
    </source>
</evidence>
<dbReference type="PANTHER" id="PTHR43692:SF1">
    <property type="entry name" value="UDP-N-ACETYLMURAMOYLALANINE--D-GLUTAMATE LIGASE"/>
    <property type="match status" value="1"/>
</dbReference>
<reference evidence="11 12" key="1">
    <citation type="submission" date="2017-07" db="EMBL/GenBank/DDBJ databases">
        <title>Complete genome sequence of Oryzomicrobium terrae TPP412.</title>
        <authorList>
            <person name="Chiu L.-W."/>
            <person name="Lo K.-J."/>
            <person name="Tsai Y.-M."/>
            <person name="Lin S.-S."/>
            <person name="Kuo C.-H."/>
            <person name="Liu C.-T."/>
        </authorList>
    </citation>
    <scope>NUCLEOTIDE SEQUENCE [LARGE SCALE GENOMIC DNA]</scope>
    <source>
        <strain evidence="11 12">TPP412</strain>
    </source>
</reference>
<comment type="similarity">
    <text evidence="7">Belongs to the MurCDEF family.</text>
</comment>
<dbReference type="Pfam" id="PF02875">
    <property type="entry name" value="Mur_ligase_C"/>
    <property type="match status" value="1"/>
</dbReference>
<dbReference type="EC" id="6.3.2.9" evidence="7 8"/>
<dbReference type="GO" id="GO:0005524">
    <property type="term" value="F:ATP binding"/>
    <property type="evidence" value="ECO:0007669"/>
    <property type="project" value="UniProtKB-UniRule"/>
</dbReference>